<evidence type="ECO:0000259" key="5">
    <source>
        <dbReference type="Pfam" id="PF00535"/>
    </source>
</evidence>
<keyword evidence="4" id="KW-0472">Membrane</keyword>
<feature type="transmembrane region" description="Helical" evidence="4">
    <location>
        <begin position="242"/>
        <end position="264"/>
    </location>
</feature>
<dbReference type="InterPro" id="IPR001173">
    <property type="entry name" value="Glyco_trans_2-like"/>
</dbReference>
<name>A0A0G1UBJ3_9BACT</name>
<dbReference type="Gene3D" id="3.90.550.10">
    <property type="entry name" value="Spore Coat Polysaccharide Biosynthesis Protein SpsA, Chain A"/>
    <property type="match status" value="1"/>
</dbReference>
<dbReference type="CDD" id="cd06423">
    <property type="entry name" value="CESA_like"/>
    <property type="match status" value="1"/>
</dbReference>
<comment type="caution">
    <text evidence="6">The sequence shown here is derived from an EMBL/GenBank/DDBJ whole genome shotgun (WGS) entry which is preliminary data.</text>
</comment>
<reference evidence="6 7" key="1">
    <citation type="journal article" date="2015" name="Nature">
        <title>rRNA introns, odd ribosomes, and small enigmatic genomes across a large radiation of phyla.</title>
        <authorList>
            <person name="Brown C.T."/>
            <person name="Hug L.A."/>
            <person name="Thomas B.C."/>
            <person name="Sharon I."/>
            <person name="Castelle C.J."/>
            <person name="Singh A."/>
            <person name="Wilkins M.J."/>
            <person name="Williams K.H."/>
            <person name="Banfield J.F."/>
        </authorList>
    </citation>
    <scope>NUCLEOTIDE SEQUENCE [LARGE SCALE GENOMIC DNA]</scope>
</reference>
<keyword evidence="2" id="KW-0328">Glycosyltransferase</keyword>
<organism evidence="6 7">
    <name type="scientific">Candidatus Jorgensenbacteria bacterium GW2011_GWA1_48_11</name>
    <dbReference type="NCBI Taxonomy" id="1618660"/>
    <lineage>
        <taxon>Bacteria</taxon>
        <taxon>Candidatus Joergenseniibacteriota</taxon>
    </lineage>
</organism>
<dbReference type="Pfam" id="PF00535">
    <property type="entry name" value="Glycos_transf_2"/>
    <property type="match status" value="1"/>
</dbReference>
<keyword evidence="4" id="KW-0812">Transmembrane</keyword>
<dbReference type="PANTHER" id="PTHR43630">
    <property type="entry name" value="POLY-BETA-1,6-N-ACETYL-D-GLUCOSAMINE SYNTHASE"/>
    <property type="match status" value="1"/>
</dbReference>
<dbReference type="GO" id="GO:0016757">
    <property type="term" value="F:glycosyltransferase activity"/>
    <property type="evidence" value="ECO:0007669"/>
    <property type="project" value="UniProtKB-KW"/>
</dbReference>
<dbReference type="PATRIC" id="fig|1618660.3.peg.97"/>
<feature type="domain" description="Glycosyltransferase 2-like" evidence="5">
    <location>
        <begin position="8"/>
        <end position="142"/>
    </location>
</feature>
<accession>A0A0G1UBJ3</accession>
<dbReference type="PANTHER" id="PTHR43630:SF1">
    <property type="entry name" value="POLY-BETA-1,6-N-ACETYL-D-GLUCOSAMINE SYNTHASE"/>
    <property type="match status" value="1"/>
</dbReference>
<comment type="similarity">
    <text evidence="1">Belongs to the glycosyltransferase 2 family.</text>
</comment>
<evidence type="ECO:0000256" key="1">
    <source>
        <dbReference type="ARBA" id="ARBA00006739"/>
    </source>
</evidence>
<feature type="transmembrane region" description="Helical" evidence="4">
    <location>
        <begin position="276"/>
        <end position="294"/>
    </location>
</feature>
<dbReference type="EMBL" id="LCPF01000001">
    <property type="protein sequence ID" value="KKU91487.1"/>
    <property type="molecule type" value="Genomic_DNA"/>
</dbReference>
<evidence type="ECO:0000313" key="7">
    <source>
        <dbReference type="Proteomes" id="UP000034956"/>
    </source>
</evidence>
<evidence type="ECO:0000313" key="6">
    <source>
        <dbReference type="EMBL" id="KKU91487.1"/>
    </source>
</evidence>
<gene>
    <name evidence="6" type="ORF">UY23_C0001G0093</name>
</gene>
<dbReference type="SUPFAM" id="SSF53448">
    <property type="entry name" value="Nucleotide-diphospho-sugar transferases"/>
    <property type="match status" value="1"/>
</dbReference>
<keyword evidence="3 6" id="KW-0808">Transferase</keyword>
<keyword evidence="4" id="KW-1133">Transmembrane helix</keyword>
<dbReference type="InterPro" id="IPR029044">
    <property type="entry name" value="Nucleotide-diphossugar_trans"/>
</dbReference>
<evidence type="ECO:0000256" key="3">
    <source>
        <dbReference type="ARBA" id="ARBA00022679"/>
    </source>
</evidence>
<dbReference type="Proteomes" id="UP000034956">
    <property type="component" value="Unassembled WGS sequence"/>
</dbReference>
<evidence type="ECO:0000256" key="4">
    <source>
        <dbReference type="SAM" id="Phobius"/>
    </source>
</evidence>
<dbReference type="AlphaFoldDB" id="A0A0G1UBJ3"/>
<proteinExistence type="inferred from homology"/>
<protein>
    <submittedName>
        <fullName evidence="6">Glucosyltransferase</fullName>
    </submittedName>
</protein>
<sequence>MLKETFVSIVIPTFNEAEDIKKTLDACLALDHPLKEIIVVDDSTDETPAIVGRYEKIGPVRLIKREKNFGGRCGARNDGILAAKGEVVVILNADVILPPDFIIRILEHYAAGADYVLVNAEVINQENVFARFVEALHRFHYRNEGDYSAAEWTEGFSCRKSVVIAIGLFPTPPVKLTAGEDGYFGKKLKVGRYKKAVDLSITVKHFAPHRFRDFWRIQKERVSAIASFFLEEKSLLEIFVRAAIRTFITVLGLALIVPAVFTGFRLSHYSSRRFRDVFLFACLYFIQQSAFIYGKWSSFLRLLSYQIQKHQS</sequence>
<evidence type="ECO:0000256" key="2">
    <source>
        <dbReference type="ARBA" id="ARBA00022676"/>
    </source>
</evidence>